<evidence type="ECO:0000313" key="11">
    <source>
        <dbReference type="EMBL" id="KAF8771436.1"/>
    </source>
</evidence>
<feature type="active site" description="Charge relay system" evidence="8">
    <location>
        <position position="455"/>
    </location>
</feature>
<dbReference type="PRINTS" id="PR00878">
    <property type="entry name" value="CHOLNESTRASE"/>
</dbReference>
<comment type="caution">
    <text evidence="11">The sequence shown here is derived from an EMBL/GenBank/DDBJ whole genome shotgun (WGS) entry which is preliminary data.</text>
</comment>
<comment type="similarity">
    <text evidence="1 9">Belongs to the type-B carboxylesterase/lipase family.</text>
</comment>
<evidence type="ECO:0000256" key="9">
    <source>
        <dbReference type="RuleBase" id="RU361235"/>
    </source>
</evidence>
<dbReference type="Pfam" id="PF00135">
    <property type="entry name" value="COesterase"/>
    <property type="match status" value="1"/>
</dbReference>
<dbReference type="FunFam" id="3.40.50.1820:FF:000029">
    <property type="entry name" value="Acetylcholinesterase"/>
    <property type="match status" value="1"/>
</dbReference>
<dbReference type="SUPFAM" id="SSF53474">
    <property type="entry name" value="alpha/beta-Hydrolases"/>
    <property type="match status" value="1"/>
</dbReference>
<accession>A0A8T0EEK0</accession>
<comment type="catalytic activity">
    <reaction evidence="7">
        <text>acetylcholine + H2O = choline + acetate + H(+)</text>
        <dbReference type="Rhea" id="RHEA:17561"/>
        <dbReference type="ChEBI" id="CHEBI:15354"/>
        <dbReference type="ChEBI" id="CHEBI:15355"/>
        <dbReference type="ChEBI" id="CHEBI:15377"/>
        <dbReference type="ChEBI" id="CHEBI:15378"/>
        <dbReference type="ChEBI" id="CHEBI:30089"/>
        <dbReference type="EC" id="3.1.1.7"/>
    </reaction>
</comment>
<evidence type="ECO:0000313" key="12">
    <source>
        <dbReference type="Proteomes" id="UP000807504"/>
    </source>
</evidence>
<evidence type="ECO:0000256" key="6">
    <source>
        <dbReference type="ARBA" id="ARBA00023180"/>
    </source>
</evidence>
<evidence type="ECO:0000256" key="4">
    <source>
        <dbReference type="ARBA" id="ARBA00022867"/>
    </source>
</evidence>
<evidence type="ECO:0000256" key="5">
    <source>
        <dbReference type="ARBA" id="ARBA00023157"/>
    </source>
</evidence>
<feature type="active site" description="Acyl-ester intermediate" evidence="8">
    <location>
        <position position="212"/>
    </location>
</feature>
<keyword evidence="3 9" id="KW-0378">Hydrolase</keyword>
<evidence type="ECO:0000256" key="2">
    <source>
        <dbReference type="ARBA" id="ARBA00022487"/>
    </source>
</evidence>
<keyword evidence="9" id="KW-0732">Signal</keyword>
<dbReference type="PANTHER" id="PTHR43918:SF4">
    <property type="entry name" value="CARBOXYLIC ESTER HYDROLASE"/>
    <property type="match status" value="1"/>
</dbReference>
<name>A0A8T0EEK0_ARGBR</name>
<feature type="signal peptide" evidence="9">
    <location>
        <begin position="1"/>
        <end position="20"/>
    </location>
</feature>
<dbReference type="PROSITE" id="PS00122">
    <property type="entry name" value="CARBOXYLESTERASE_B_1"/>
    <property type="match status" value="1"/>
</dbReference>
<evidence type="ECO:0000256" key="1">
    <source>
        <dbReference type="ARBA" id="ARBA00005964"/>
    </source>
</evidence>
<keyword evidence="4" id="KW-0531">Neurotransmitter degradation</keyword>
<dbReference type="InterPro" id="IPR000997">
    <property type="entry name" value="Cholinesterase"/>
</dbReference>
<dbReference type="InterPro" id="IPR019826">
    <property type="entry name" value="Carboxylesterase_B_AS"/>
</dbReference>
<evidence type="ECO:0000256" key="3">
    <source>
        <dbReference type="ARBA" id="ARBA00022801"/>
    </source>
</evidence>
<feature type="domain" description="Carboxylesterase type B" evidence="10">
    <location>
        <begin position="23"/>
        <end position="520"/>
    </location>
</feature>
<dbReference type="Proteomes" id="UP000807504">
    <property type="component" value="Unassembled WGS sequence"/>
</dbReference>
<evidence type="ECO:0000259" key="10">
    <source>
        <dbReference type="Pfam" id="PF00135"/>
    </source>
</evidence>
<dbReference type="AlphaFoldDB" id="A0A8T0EEK0"/>
<dbReference type="GO" id="GO:0019695">
    <property type="term" value="P:choline metabolic process"/>
    <property type="evidence" value="ECO:0007669"/>
    <property type="project" value="TreeGrafter"/>
</dbReference>
<keyword evidence="6" id="KW-0325">Glycoprotein</keyword>
<evidence type="ECO:0000256" key="7">
    <source>
        <dbReference type="ARBA" id="ARBA00048484"/>
    </source>
</evidence>
<dbReference type="EMBL" id="JABXBU010002228">
    <property type="protein sequence ID" value="KAF8771436.1"/>
    <property type="molecule type" value="Genomic_DNA"/>
</dbReference>
<reference evidence="11" key="1">
    <citation type="journal article" date="2020" name="bioRxiv">
        <title>Chromosome-level reference genome of the European wasp spider Argiope bruennichi: a resource for studies on range expansion and evolutionary adaptation.</title>
        <authorList>
            <person name="Sheffer M.M."/>
            <person name="Hoppe A."/>
            <person name="Krehenwinkel H."/>
            <person name="Uhl G."/>
            <person name="Kuss A.W."/>
            <person name="Jensen L."/>
            <person name="Jensen C."/>
            <person name="Gillespie R.G."/>
            <person name="Hoff K.J."/>
            <person name="Prost S."/>
        </authorList>
    </citation>
    <scope>NUCLEOTIDE SEQUENCE</scope>
</reference>
<feature type="active site" description="Charge relay system" evidence="8">
    <location>
        <position position="341"/>
    </location>
</feature>
<sequence length="541" mass="60830">MLLLPMFFFVFILMAGSASSFNTLVNAPAGPIQGTTKSVQGAPVQAFLGIPYAEPPLGNQRFLRANPMKPWTETYQATSLPPACIQYTIYPFPWYDELPGKSENCLYLNIYSPIYARKGINLPVIFWIHGGGFVFGSSRMDVYDASALALYGKVIVVTINYRLGPLGFLTSNTADAPGNVGMYDMYMALQWVRTNIASFGGDKDLITLSGESAGAISVSLFCVSPLTKGMFSRAIMESASAILLTPTELQNNLNFSQQIAKIVGCASDTKTIESDPKSVVGCPRNQNATDLAIALWSLDPTATIYYWPQFGDDLFPTNTLDDIRNGNFHNVPLFIGNNRDEGSFFITTSDPKTFGFFGQKDTYVNKTYADQVIHKFFSTYNNIERVFQYYFADVPNNDYGDIRSQLYTAVGDTTLLCATVYFAERYAGTYDDTYFYFFLHRPSNSVWAPWMGTTHFDEVQFVFGEPIRKPELYQLDEVTLSRNMIEIWTNFAKYGYPTFNWPKYSNDTHDLIYLDTTFKTGIYGTGPHLNNCNFLRSHFGF</sequence>
<dbReference type="InterPro" id="IPR050654">
    <property type="entry name" value="AChE-related_enzymes"/>
</dbReference>
<dbReference type="InterPro" id="IPR002018">
    <property type="entry name" value="CarbesteraseB"/>
</dbReference>
<reference evidence="11" key="2">
    <citation type="submission" date="2020-06" db="EMBL/GenBank/DDBJ databases">
        <authorList>
            <person name="Sheffer M."/>
        </authorList>
    </citation>
    <scope>NUCLEOTIDE SEQUENCE</scope>
</reference>
<dbReference type="Gene3D" id="3.40.50.1820">
    <property type="entry name" value="alpha/beta hydrolase"/>
    <property type="match status" value="1"/>
</dbReference>
<dbReference type="GO" id="GO:0006581">
    <property type="term" value="P:acetylcholine catabolic process"/>
    <property type="evidence" value="ECO:0007669"/>
    <property type="project" value="TreeGrafter"/>
</dbReference>
<protein>
    <recommendedName>
        <fullName evidence="9">Carboxylic ester hydrolase</fullName>
        <ecNumber evidence="9">3.1.1.-</ecNumber>
    </recommendedName>
</protein>
<keyword evidence="2" id="KW-0719">Serine esterase</keyword>
<dbReference type="EC" id="3.1.1.-" evidence="9"/>
<evidence type="ECO:0000256" key="8">
    <source>
        <dbReference type="PIRSR" id="PIRSR600997-1"/>
    </source>
</evidence>
<dbReference type="InterPro" id="IPR029058">
    <property type="entry name" value="AB_hydrolase_fold"/>
</dbReference>
<dbReference type="GO" id="GO:0003990">
    <property type="term" value="F:acetylcholinesterase activity"/>
    <property type="evidence" value="ECO:0007669"/>
    <property type="project" value="UniProtKB-EC"/>
</dbReference>
<proteinExistence type="inferred from homology"/>
<keyword evidence="5" id="KW-1015">Disulfide bond</keyword>
<feature type="chain" id="PRO_5035962806" description="Carboxylic ester hydrolase" evidence="9">
    <location>
        <begin position="21"/>
        <end position="541"/>
    </location>
</feature>
<gene>
    <name evidence="11" type="ORF">HNY73_018859</name>
</gene>
<dbReference type="GO" id="GO:0005886">
    <property type="term" value="C:plasma membrane"/>
    <property type="evidence" value="ECO:0007669"/>
    <property type="project" value="TreeGrafter"/>
</dbReference>
<organism evidence="11 12">
    <name type="scientific">Argiope bruennichi</name>
    <name type="common">Wasp spider</name>
    <name type="synonym">Aranea bruennichi</name>
    <dbReference type="NCBI Taxonomy" id="94029"/>
    <lineage>
        <taxon>Eukaryota</taxon>
        <taxon>Metazoa</taxon>
        <taxon>Ecdysozoa</taxon>
        <taxon>Arthropoda</taxon>
        <taxon>Chelicerata</taxon>
        <taxon>Arachnida</taxon>
        <taxon>Araneae</taxon>
        <taxon>Araneomorphae</taxon>
        <taxon>Entelegynae</taxon>
        <taxon>Araneoidea</taxon>
        <taxon>Araneidae</taxon>
        <taxon>Argiope</taxon>
    </lineage>
</organism>
<dbReference type="GO" id="GO:0005615">
    <property type="term" value="C:extracellular space"/>
    <property type="evidence" value="ECO:0007669"/>
    <property type="project" value="TreeGrafter"/>
</dbReference>
<dbReference type="PANTHER" id="PTHR43918">
    <property type="entry name" value="ACETYLCHOLINESTERASE"/>
    <property type="match status" value="1"/>
</dbReference>
<keyword evidence="12" id="KW-1185">Reference proteome</keyword>